<reference evidence="2" key="1">
    <citation type="journal article" date="2023" name="Science">
        <title>Genome structures resolve the early diversification of teleost fishes.</title>
        <authorList>
            <person name="Parey E."/>
            <person name="Louis A."/>
            <person name="Montfort J."/>
            <person name="Bouchez O."/>
            <person name="Roques C."/>
            <person name="Iampietro C."/>
            <person name="Lluch J."/>
            <person name="Castinel A."/>
            <person name="Donnadieu C."/>
            <person name="Desvignes T."/>
            <person name="Floi Bucao C."/>
            <person name="Jouanno E."/>
            <person name="Wen M."/>
            <person name="Mejri S."/>
            <person name="Dirks R."/>
            <person name="Jansen H."/>
            <person name="Henkel C."/>
            <person name="Chen W.J."/>
            <person name="Zahm M."/>
            <person name="Cabau C."/>
            <person name="Klopp C."/>
            <person name="Thompson A.W."/>
            <person name="Robinson-Rechavi M."/>
            <person name="Braasch I."/>
            <person name="Lecointre G."/>
            <person name="Bobe J."/>
            <person name="Postlethwait J.H."/>
            <person name="Berthelot C."/>
            <person name="Roest Crollius H."/>
            <person name="Guiguen Y."/>
        </authorList>
    </citation>
    <scope>NUCLEOTIDE SEQUENCE</scope>
    <source>
        <strain evidence="2">WJC10195</strain>
    </source>
</reference>
<proteinExistence type="predicted"/>
<keyword evidence="3" id="KW-1185">Reference proteome</keyword>
<accession>A0A9Q1FUV4</accession>
<dbReference type="Proteomes" id="UP001152622">
    <property type="component" value="Chromosome 4"/>
</dbReference>
<dbReference type="EMBL" id="JAINUF010000004">
    <property type="protein sequence ID" value="KAJ8366105.1"/>
    <property type="molecule type" value="Genomic_DNA"/>
</dbReference>
<evidence type="ECO:0000313" key="2">
    <source>
        <dbReference type="EMBL" id="KAJ8366105.1"/>
    </source>
</evidence>
<protein>
    <submittedName>
        <fullName evidence="2">Uncharacterized protein</fullName>
    </submittedName>
</protein>
<comment type="caution">
    <text evidence="2">The sequence shown here is derived from an EMBL/GenBank/DDBJ whole genome shotgun (WGS) entry which is preliminary data.</text>
</comment>
<feature type="region of interest" description="Disordered" evidence="1">
    <location>
        <begin position="22"/>
        <end position="60"/>
    </location>
</feature>
<organism evidence="2 3">
    <name type="scientific">Synaphobranchus kaupii</name>
    <name type="common">Kaup's arrowtooth eel</name>
    <dbReference type="NCBI Taxonomy" id="118154"/>
    <lineage>
        <taxon>Eukaryota</taxon>
        <taxon>Metazoa</taxon>
        <taxon>Chordata</taxon>
        <taxon>Craniata</taxon>
        <taxon>Vertebrata</taxon>
        <taxon>Euteleostomi</taxon>
        <taxon>Actinopterygii</taxon>
        <taxon>Neopterygii</taxon>
        <taxon>Teleostei</taxon>
        <taxon>Anguilliformes</taxon>
        <taxon>Synaphobranchidae</taxon>
        <taxon>Synaphobranchus</taxon>
    </lineage>
</organism>
<dbReference type="AlphaFoldDB" id="A0A9Q1FUV4"/>
<evidence type="ECO:0000313" key="3">
    <source>
        <dbReference type="Proteomes" id="UP001152622"/>
    </source>
</evidence>
<evidence type="ECO:0000256" key="1">
    <source>
        <dbReference type="SAM" id="MobiDB-lite"/>
    </source>
</evidence>
<sequence length="127" mass="13639">MVNPNCRRVAVACVTPRRPLVPARGAGPCQNRDGARGSSRALRKHGGTPRRFAAGRRGGGAGRLTYFPRVNKAAKRSPGERLAAYLGNRGEPTWFRMKTALISRPLMQAAGSAPFSGSLGRSAFHRL</sequence>
<gene>
    <name evidence="2" type="ORF">SKAU_G00149360</name>
</gene>
<name>A0A9Q1FUV4_SYNKA</name>